<evidence type="ECO:0000313" key="2">
    <source>
        <dbReference type="Proteomes" id="UP000512184"/>
    </source>
</evidence>
<dbReference type="Proteomes" id="UP000512184">
    <property type="component" value="Chromosome"/>
</dbReference>
<keyword evidence="2" id="KW-1185">Reference proteome</keyword>
<sequence>MNGNNNFKLKQLIIKTKLLRVKNHLEKKTQGEYALRKKPKNG</sequence>
<dbReference type="EMBL" id="CP035278">
    <property type="protein sequence ID" value="QHP83253.1"/>
    <property type="molecule type" value="Genomic_DNA"/>
</dbReference>
<name>A0ABX6IQ71_9CHLA</name>
<organism evidence="1 2">
    <name type="scientific">Chlamydia suis</name>
    <dbReference type="NCBI Taxonomy" id="83559"/>
    <lineage>
        <taxon>Bacteria</taxon>
        <taxon>Pseudomonadati</taxon>
        <taxon>Chlamydiota</taxon>
        <taxon>Chlamydiia</taxon>
        <taxon>Chlamydiales</taxon>
        <taxon>Chlamydiaceae</taxon>
        <taxon>Chlamydia/Chlamydophila group</taxon>
        <taxon>Chlamydia</taxon>
    </lineage>
</organism>
<protein>
    <submittedName>
        <fullName evidence="1">Uncharacterized protein</fullName>
    </submittedName>
</protein>
<reference evidence="1" key="1">
    <citation type="submission" date="2019-01" db="EMBL/GenBank/DDBJ databases">
        <title>Whole genome sequencing and annotation enables comparative genome analysis that reveals unique features of the Chlamydia suis R19 Genome.</title>
        <authorList>
            <person name="Dimond Z.E."/>
        </authorList>
    </citation>
    <scope>NUCLEOTIDE SEQUENCE [LARGE SCALE GENOMIC DNA]</scope>
    <source>
        <strain evidence="1">R19</strain>
    </source>
</reference>
<proteinExistence type="predicted"/>
<evidence type="ECO:0000313" key="1">
    <source>
        <dbReference type="EMBL" id="QHP83253.1"/>
    </source>
</evidence>
<gene>
    <name evidence="1" type="primary">hypothetical protein</name>
    <name evidence="1" type="ORF">Chls_378</name>
</gene>
<accession>A0ABX6IQ71</accession>